<evidence type="ECO:0000313" key="19">
    <source>
        <dbReference type="Proteomes" id="UP000541735"/>
    </source>
</evidence>
<proteinExistence type="predicted"/>
<evidence type="ECO:0000313" key="3">
    <source>
        <dbReference type="EMBL" id="MBC1331898.1"/>
    </source>
</evidence>
<dbReference type="NCBIfam" id="NF033488">
    <property type="entry name" value="lmo0937_fam_TM"/>
    <property type="match status" value="1"/>
</dbReference>
<keyword evidence="1" id="KW-1133">Transmembrane helix</keyword>
<dbReference type="EMBL" id="JAAROV010000002">
    <property type="protein sequence ID" value="MBC1316576.1"/>
    <property type="molecule type" value="Genomic_DNA"/>
</dbReference>
<dbReference type="Pfam" id="PF18919">
    <property type="entry name" value="DUF5670"/>
    <property type="match status" value="1"/>
</dbReference>
<evidence type="ECO:0000313" key="2">
    <source>
        <dbReference type="EMBL" id="MBC1316576.1"/>
    </source>
</evidence>
<comment type="caution">
    <text evidence="3">The sequence shown here is derived from an EMBL/GenBank/DDBJ whole genome shotgun (WGS) entry which is preliminary data.</text>
</comment>
<evidence type="ECO:0000313" key="4">
    <source>
        <dbReference type="EMBL" id="MBC1400872.1"/>
    </source>
</evidence>
<evidence type="ECO:0000313" key="24">
    <source>
        <dbReference type="Proteomes" id="UP000546806"/>
    </source>
</evidence>
<dbReference type="Proteomes" id="UP000519573">
    <property type="component" value="Unassembled WGS sequence"/>
</dbReference>
<dbReference type="RefSeq" id="WP_185346366.1">
    <property type="nucleotide sequence ID" value="NZ_JAARMV010000001.1"/>
</dbReference>
<evidence type="ECO:0000313" key="10">
    <source>
        <dbReference type="EMBL" id="MBC2175188.1"/>
    </source>
</evidence>
<dbReference type="Proteomes" id="UP000565628">
    <property type="component" value="Unassembled WGS sequence"/>
</dbReference>
<name>A0A7X0TMM6_9LIST</name>
<evidence type="ECO:0000313" key="21">
    <source>
        <dbReference type="Proteomes" id="UP000543379"/>
    </source>
</evidence>
<feature type="transmembrane region" description="Helical" evidence="1">
    <location>
        <begin position="29"/>
        <end position="45"/>
    </location>
</feature>
<feature type="transmembrane region" description="Helical" evidence="1">
    <location>
        <begin position="6"/>
        <end position="22"/>
    </location>
</feature>
<dbReference type="EMBL" id="JAARYD010000001">
    <property type="protein sequence ID" value="MBC2175188.1"/>
    <property type="molecule type" value="Genomic_DNA"/>
</dbReference>
<keyword evidence="1" id="KW-0472">Membrane</keyword>
<gene>
    <name evidence="3" type="ORF">HB759_08100</name>
    <name evidence="2" type="ORF">HB811_07310</name>
    <name evidence="4" type="ORF">HB836_04615</name>
    <name evidence="6" type="ORF">HB904_10995</name>
    <name evidence="15" type="ORF">HBP98_04875</name>
    <name evidence="7" type="ORF">HCA46_09155</name>
    <name evidence="8" type="ORF">HCA78_01205</name>
    <name evidence="9" type="ORF">HCB26_11370</name>
    <name evidence="10" type="ORF">HCB27_01055</name>
    <name evidence="11" type="ORF">HCB35_09565</name>
    <name evidence="12" type="ORF">HCB69_06805</name>
    <name evidence="13" type="ORF">HCC36_14440</name>
    <name evidence="5" type="ORF">HCI99_14080</name>
    <name evidence="14" type="ORF">HCJ81_05505</name>
</gene>
<evidence type="ECO:0000313" key="11">
    <source>
        <dbReference type="EMBL" id="MBC2240728.1"/>
    </source>
</evidence>
<evidence type="ECO:0000313" key="22">
    <source>
        <dbReference type="Proteomes" id="UP000544413"/>
    </source>
</evidence>
<dbReference type="Proteomes" id="UP000546806">
    <property type="component" value="Unassembled WGS sequence"/>
</dbReference>
<evidence type="ECO:0000313" key="9">
    <source>
        <dbReference type="EMBL" id="MBC2167166.1"/>
    </source>
</evidence>
<accession>A0A7X0TMM6</accession>
<dbReference type="Proteomes" id="UP000544413">
    <property type="component" value="Unassembled WGS sequence"/>
</dbReference>
<evidence type="ECO:0000313" key="26">
    <source>
        <dbReference type="Proteomes" id="UP000553016"/>
    </source>
</evidence>
<dbReference type="Proteomes" id="UP000546244">
    <property type="component" value="Unassembled WGS sequence"/>
</dbReference>
<evidence type="ECO:0000313" key="15">
    <source>
        <dbReference type="EMBL" id="MBC2371339.1"/>
    </source>
</evidence>
<dbReference type="InterPro" id="IPR043727">
    <property type="entry name" value="Lmo0937-like"/>
</dbReference>
<dbReference type="EMBL" id="JAARZS010000014">
    <property type="protein sequence ID" value="MBC2284084.1"/>
    <property type="molecule type" value="Genomic_DNA"/>
</dbReference>
<dbReference type="Proteomes" id="UP000533953">
    <property type="component" value="Unassembled WGS sequence"/>
</dbReference>
<evidence type="ECO:0000313" key="29">
    <source>
        <dbReference type="Proteomes" id="UP000585696"/>
    </source>
</evidence>
<evidence type="ECO:0000313" key="20">
    <source>
        <dbReference type="Proteomes" id="UP000543005"/>
    </source>
</evidence>
<dbReference type="EMBL" id="JAARZT010000033">
    <property type="protein sequence ID" value="MBC2294435.1"/>
    <property type="molecule type" value="Genomic_DNA"/>
</dbReference>
<evidence type="ECO:0000313" key="8">
    <source>
        <dbReference type="EMBL" id="MBC2002367.1"/>
    </source>
</evidence>
<organism evidence="3 17">
    <name type="scientific">Listeria booriae</name>
    <dbReference type="NCBI Taxonomy" id="1552123"/>
    <lineage>
        <taxon>Bacteria</taxon>
        <taxon>Bacillati</taxon>
        <taxon>Bacillota</taxon>
        <taxon>Bacilli</taxon>
        <taxon>Bacillales</taxon>
        <taxon>Listeriaceae</taxon>
        <taxon>Listeria</taxon>
    </lineage>
</organism>
<dbReference type="Proteomes" id="UP000547643">
    <property type="component" value="Unassembled WGS sequence"/>
</dbReference>
<evidence type="ECO:0000313" key="18">
    <source>
        <dbReference type="Proteomes" id="UP000533953"/>
    </source>
</evidence>
<dbReference type="AlphaFoldDB" id="A0A7X0TMM6"/>
<reference evidence="16 17" key="1">
    <citation type="submission" date="2020-03" db="EMBL/GenBank/DDBJ databases">
        <title>Soil Listeria distribution.</title>
        <authorList>
            <person name="Liao J."/>
            <person name="Wiedmann M."/>
        </authorList>
    </citation>
    <scope>NUCLEOTIDE SEQUENCE [LARGE SCALE GENOMIC DNA]</scope>
    <source>
        <strain evidence="14 27">FSL L7-0039</strain>
        <strain evidence="13 20">FSL L7-0051</strain>
        <strain evidence="12 29">FSL L7-0054</strain>
        <strain evidence="11 26">FSL L7-0149</strain>
        <strain evidence="9 16">FSL L7-0245</strain>
        <strain evidence="10 19">FSL L7-0259</strain>
        <strain evidence="8 24">FSL L7-0435</strain>
        <strain evidence="7 25">FSL L7-1017</strain>
        <strain evidence="6 28">FSL L7-1299</strain>
        <strain evidence="5 18">FSL L7-1547</strain>
        <strain evidence="4 22">FSL L7-1658</strain>
        <strain evidence="2 21">FSL L7-1816</strain>
        <strain evidence="3 17">FSL L7-1833</strain>
        <strain evidence="15 23">FSL L7-1850</strain>
    </source>
</reference>
<evidence type="ECO:0000313" key="6">
    <source>
        <dbReference type="EMBL" id="MBC1616719.1"/>
    </source>
</evidence>
<evidence type="ECO:0000313" key="14">
    <source>
        <dbReference type="EMBL" id="MBC2310333.1"/>
    </source>
</evidence>
<dbReference type="Proteomes" id="UP000543005">
    <property type="component" value="Unassembled WGS sequence"/>
</dbReference>
<dbReference type="Proteomes" id="UP000543379">
    <property type="component" value="Unassembled WGS sequence"/>
</dbReference>
<evidence type="ECO:0000313" key="28">
    <source>
        <dbReference type="Proteomes" id="UP000574104"/>
    </source>
</evidence>
<evidence type="ECO:0000313" key="25">
    <source>
        <dbReference type="Proteomes" id="UP000547643"/>
    </source>
</evidence>
<evidence type="ECO:0000313" key="12">
    <source>
        <dbReference type="EMBL" id="MBC2284084.1"/>
    </source>
</evidence>
<evidence type="ECO:0000313" key="16">
    <source>
        <dbReference type="Proteomes" id="UP000519573"/>
    </source>
</evidence>
<protein>
    <submittedName>
        <fullName evidence="3">Lmo0937 family membrane protein</fullName>
    </submittedName>
</protein>
<dbReference type="Proteomes" id="UP000585696">
    <property type="component" value="Unassembled WGS sequence"/>
</dbReference>
<dbReference type="EMBL" id="JAASTX010000022">
    <property type="protein sequence ID" value="MBC1492946.1"/>
    <property type="molecule type" value="Genomic_DNA"/>
</dbReference>
<evidence type="ECO:0000256" key="1">
    <source>
        <dbReference type="SAM" id="Phobius"/>
    </source>
</evidence>
<evidence type="ECO:0000313" key="27">
    <source>
        <dbReference type="Proteomes" id="UP000565628"/>
    </source>
</evidence>
<evidence type="ECO:0000313" key="23">
    <source>
        <dbReference type="Proteomes" id="UP000546244"/>
    </source>
</evidence>
<evidence type="ECO:0000313" key="13">
    <source>
        <dbReference type="EMBL" id="MBC2294435.1"/>
    </source>
</evidence>
<evidence type="ECO:0000313" key="7">
    <source>
        <dbReference type="EMBL" id="MBC1779004.1"/>
    </source>
</evidence>
<dbReference type="EMBL" id="JAARSH010000006">
    <property type="protein sequence ID" value="MBC1616719.1"/>
    <property type="molecule type" value="Genomic_DNA"/>
</dbReference>
<dbReference type="EMBL" id="JAARYH010000004">
    <property type="protein sequence ID" value="MBC2167166.1"/>
    <property type="molecule type" value="Genomic_DNA"/>
</dbReference>
<dbReference type="EMBL" id="JAARWW010000001">
    <property type="protein sequence ID" value="MBC2002367.1"/>
    <property type="molecule type" value="Genomic_DNA"/>
</dbReference>
<dbReference type="EMBL" id="JAARUV010000002">
    <property type="protein sequence ID" value="MBC1779004.1"/>
    <property type="molecule type" value="Genomic_DNA"/>
</dbReference>
<evidence type="ECO:0000313" key="17">
    <source>
        <dbReference type="Proteomes" id="UP000532866"/>
    </source>
</evidence>
<dbReference type="Proteomes" id="UP000532866">
    <property type="component" value="Unassembled WGS sequence"/>
</dbReference>
<evidence type="ECO:0000313" key="5">
    <source>
        <dbReference type="EMBL" id="MBC1492946.1"/>
    </source>
</evidence>
<dbReference type="Proteomes" id="UP000553016">
    <property type="component" value="Unassembled WGS sequence"/>
</dbReference>
<dbReference type="EMBL" id="JAASWV010000006">
    <property type="protein sequence ID" value="MBC2310333.1"/>
    <property type="molecule type" value="Genomic_DNA"/>
</dbReference>
<keyword evidence="1" id="KW-0812">Transmembrane</keyword>
<sequence>MASILWTIIVVLFVLWVIGLILRIGGKLIHLLLVLALVLLVWNLITGNG</sequence>
<dbReference type="EMBL" id="JAARPT010000002">
    <property type="protein sequence ID" value="MBC1400872.1"/>
    <property type="molecule type" value="Genomic_DNA"/>
</dbReference>
<dbReference type="EMBL" id="JAAROL010000002">
    <property type="protein sequence ID" value="MBC1331898.1"/>
    <property type="molecule type" value="Genomic_DNA"/>
</dbReference>
<dbReference type="EMBL" id="JAARZA010000003">
    <property type="protein sequence ID" value="MBC2240728.1"/>
    <property type="molecule type" value="Genomic_DNA"/>
</dbReference>
<dbReference type="Proteomes" id="UP000574104">
    <property type="component" value="Unassembled WGS sequence"/>
</dbReference>
<dbReference type="Proteomes" id="UP000541735">
    <property type="component" value="Unassembled WGS sequence"/>
</dbReference>
<dbReference type="EMBL" id="JAARMV010000001">
    <property type="protein sequence ID" value="MBC2371339.1"/>
    <property type="molecule type" value="Genomic_DNA"/>
</dbReference>